<keyword evidence="1" id="KW-0489">Methyltransferase</keyword>
<accession>A0A7S9LUU6</accession>
<dbReference type="InterPro" id="IPR023149">
    <property type="entry name" value="Trans_acon_MeTrfase_C"/>
</dbReference>
<dbReference type="CDD" id="cd02440">
    <property type="entry name" value="AdoMet_MTases"/>
    <property type="match status" value="1"/>
</dbReference>
<dbReference type="InterPro" id="IPR029063">
    <property type="entry name" value="SAM-dependent_MTases_sf"/>
</dbReference>
<reference evidence="1 2" key="1">
    <citation type="submission" date="2020-11" db="EMBL/GenBank/DDBJ databases">
        <title>Description of Pontivivens ytuae sp. nov. isolated from deep sea sediment of Mariana Trench.</title>
        <authorList>
            <person name="Wang Z."/>
            <person name="Sun Q.-L."/>
            <person name="Xu X.-D."/>
            <person name="Tang Y.-Z."/>
            <person name="Zhang J."/>
        </authorList>
    </citation>
    <scope>NUCLEOTIDE SEQUENCE [LARGE SCALE GENOMIC DNA]</scope>
    <source>
        <strain evidence="1 2">MT2928</strain>
    </source>
</reference>
<sequence length="262" mass="28456">MALADIEHDWDAGTYDRFRRLRLRPVIHLLSDVPDALPPGPVVDLGCGTGAAGPLLRERFPGRRLIGLDGSAAMLAGVESGIYDDLDDADIAAWVPEEAPALILSNAVLHWLPDHAALFPRLAGFLAPGGLLAVQMPRQFGAPSHRLIEETAARLFPDRFAPRREPPVAPPEMLQAILAPLGDVSVWESEYLHVLDATEDGSHPVRAFTRSTAALPVLAQLDAGERARFFDAYDAALSEVYSPASDGRVMMPFRRQFAVLTV</sequence>
<keyword evidence="2" id="KW-1185">Reference proteome</keyword>
<dbReference type="RefSeq" id="WP_196104936.1">
    <property type="nucleotide sequence ID" value="NZ_CP064942.1"/>
</dbReference>
<dbReference type="KEGG" id="poz:I0K15_08090"/>
<dbReference type="Gene3D" id="1.10.150.290">
    <property type="entry name" value="S-adenosyl-L-methionine-dependent methyltransferases"/>
    <property type="match status" value="1"/>
</dbReference>
<organism evidence="1 2">
    <name type="scientific">Pontivivens ytuae</name>
    <dbReference type="NCBI Taxonomy" id="2789856"/>
    <lineage>
        <taxon>Bacteria</taxon>
        <taxon>Pseudomonadati</taxon>
        <taxon>Pseudomonadota</taxon>
        <taxon>Alphaproteobacteria</taxon>
        <taxon>Rhodobacterales</taxon>
        <taxon>Paracoccaceae</taxon>
        <taxon>Pontivivens</taxon>
    </lineage>
</organism>
<keyword evidence="1" id="KW-0808">Transferase</keyword>
<dbReference type="PANTHER" id="PTHR43861">
    <property type="entry name" value="TRANS-ACONITATE 2-METHYLTRANSFERASE-RELATED"/>
    <property type="match status" value="1"/>
</dbReference>
<dbReference type="GO" id="GO:0032259">
    <property type="term" value="P:methylation"/>
    <property type="evidence" value="ECO:0007669"/>
    <property type="project" value="UniProtKB-KW"/>
</dbReference>
<dbReference type="AlphaFoldDB" id="A0A7S9LUU6"/>
<name>A0A7S9LUU6_9RHOB</name>
<gene>
    <name evidence="1" type="ORF">I0K15_08090</name>
</gene>
<dbReference type="GO" id="GO:0030798">
    <property type="term" value="F:trans-aconitate 2-methyltransferase activity"/>
    <property type="evidence" value="ECO:0007669"/>
    <property type="project" value="InterPro"/>
</dbReference>
<evidence type="ECO:0000313" key="2">
    <source>
        <dbReference type="Proteomes" id="UP000594800"/>
    </source>
</evidence>
<dbReference type="Gene3D" id="3.40.50.150">
    <property type="entry name" value="Vaccinia Virus protein VP39"/>
    <property type="match status" value="1"/>
</dbReference>
<dbReference type="EMBL" id="CP064942">
    <property type="protein sequence ID" value="QPH55674.1"/>
    <property type="molecule type" value="Genomic_DNA"/>
</dbReference>
<evidence type="ECO:0000313" key="1">
    <source>
        <dbReference type="EMBL" id="QPH55674.1"/>
    </source>
</evidence>
<dbReference type="PANTHER" id="PTHR43861:SF1">
    <property type="entry name" value="TRANS-ACONITATE 2-METHYLTRANSFERASE"/>
    <property type="match status" value="1"/>
</dbReference>
<protein>
    <submittedName>
        <fullName evidence="1">Methyltransferase domain-containing protein</fullName>
    </submittedName>
</protein>
<dbReference type="Proteomes" id="UP000594800">
    <property type="component" value="Chromosome"/>
</dbReference>
<dbReference type="SUPFAM" id="SSF53335">
    <property type="entry name" value="S-adenosyl-L-methionine-dependent methyltransferases"/>
    <property type="match status" value="1"/>
</dbReference>
<proteinExistence type="predicted"/>
<dbReference type="Pfam" id="PF13489">
    <property type="entry name" value="Methyltransf_23"/>
    <property type="match status" value="1"/>
</dbReference>